<dbReference type="InterPro" id="IPR001678">
    <property type="entry name" value="MeTrfase_RsmB-F_NOP2_dom"/>
</dbReference>
<evidence type="ECO:0000259" key="6">
    <source>
        <dbReference type="PROSITE" id="PS51686"/>
    </source>
</evidence>
<dbReference type="PANTHER" id="PTHR22807">
    <property type="entry name" value="NOP2 YEAST -RELATED NOL1/NOP2/FMU SUN DOMAIN-CONTAINING"/>
    <property type="match status" value="1"/>
</dbReference>
<gene>
    <name evidence="7" type="ORF">GCM10022268_23480</name>
</gene>
<evidence type="ECO:0000256" key="2">
    <source>
        <dbReference type="ARBA" id="ARBA00022679"/>
    </source>
</evidence>
<feature type="binding site" evidence="5">
    <location>
        <position position="230"/>
    </location>
    <ligand>
        <name>S-adenosyl-L-methionine</name>
        <dbReference type="ChEBI" id="CHEBI:59789"/>
    </ligand>
</feature>
<dbReference type="GO" id="GO:0008168">
    <property type="term" value="F:methyltransferase activity"/>
    <property type="evidence" value="ECO:0007669"/>
    <property type="project" value="UniProtKB-KW"/>
</dbReference>
<keyword evidence="4 5" id="KW-0694">RNA-binding</keyword>
<sequence length="390" mass="40681">MTPGARVEAAIELLDGIVNAAREGGAAADTLIARYFGTRRYAGSKDRRAVRELVYAAIRLAGEPPASGRAAMLALADRDPAVAAGFDGSPHGPVPIGQHEARAEAGIAPAWLVEALTASGVPVAALPALVERAPLDVRVNSLKPAPDLPEATPLPAAPNGWRLPSGTNIETLPAWRDGAIEVQDEGSQVVGLALPAAPGDVIVDLCAGAGGKTLALAARMDNRGTLLACDTDRARLSRLRPRAERAGATIIETKLLDPGREAVALADWVARADGVLVDAPCSGTGTWRRNPEARWRLDPTRLDRLVETQAYVLALGASLVRPGGKLVYIVCSLLDAEGRDQVNRFLADRPGWAIDVLTLPAGQVHGGGIRLDPASAGTDGFFVARLIAPC</sequence>
<protein>
    <submittedName>
        <fullName evidence="7">RsmB/NOP family class I SAM-dependent RNA methyltransferase</fullName>
    </submittedName>
</protein>
<dbReference type="InterPro" id="IPR049560">
    <property type="entry name" value="MeTrfase_RsmB-F_NOP2_cat"/>
</dbReference>
<dbReference type="PRINTS" id="PR02008">
    <property type="entry name" value="RCMTFAMILY"/>
</dbReference>
<keyword evidence="2 5" id="KW-0808">Transferase</keyword>
<dbReference type="InterPro" id="IPR029063">
    <property type="entry name" value="SAM-dependent_MTases_sf"/>
</dbReference>
<dbReference type="GO" id="GO:0032259">
    <property type="term" value="P:methylation"/>
    <property type="evidence" value="ECO:0007669"/>
    <property type="project" value="UniProtKB-KW"/>
</dbReference>
<feature type="binding site" evidence="5">
    <location>
        <position position="278"/>
    </location>
    <ligand>
        <name>S-adenosyl-L-methionine</name>
        <dbReference type="ChEBI" id="CHEBI:59789"/>
    </ligand>
</feature>
<organism evidence="7 8">
    <name type="scientific">Sphingomonas cynarae</name>
    <dbReference type="NCBI Taxonomy" id="930197"/>
    <lineage>
        <taxon>Bacteria</taxon>
        <taxon>Pseudomonadati</taxon>
        <taxon>Pseudomonadota</taxon>
        <taxon>Alphaproteobacteria</taxon>
        <taxon>Sphingomonadales</taxon>
        <taxon>Sphingomonadaceae</taxon>
        <taxon>Sphingomonas</taxon>
    </lineage>
</organism>
<evidence type="ECO:0000313" key="7">
    <source>
        <dbReference type="EMBL" id="GAA3714021.1"/>
    </source>
</evidence>
<reference evidence="8" key="1">
    <citation type="journal article" date="2019" name="Int. J. Syst. Evol. Microbiol.">
        <title>The Global Catalogue of Microorganisms (GCM) 10K type strain sequencing project: providing services to taxonomists for standard genome sequencing and annotation.</title>
        <authorList>
            <consortium name="The Broad Institute Genomics Platform"/>
            <consortium name="The Broad Institute Genome Sequencing Center for Infectious Disease"/>
            <person name="Wu L."/>
            <person name="Ma J."/>
        </authorList>
    </citation>
    <scope>NUCLEOTIDE SEQUENCE [LARGE SCALE GENOMIC DNA]</scope>
    <source>
        <strain evidence="8">JCM 17498</strain>
    </source>
</reference>
<comment type="caution">
    <text evidence="7">The sequence shown here is derived from an EMBL/GenBank/DDBJ whole genome shotgun (WGS) entry which is preliminary data.</text>
</comment>
<dbReference type="PANTHER" id="PTHR22807:SF53">
    <property type="entry name" value="RIBOSOMAL RNA SMALL SUBUNIT METHYLTRANSFERASE B-RELATED"/>
    <property type="match status" value="1"/>
</dbReference>
<dbReference type="PROSITE" id="PS51686">
    <property type="entry name" value="SAM_MT_RSMB_NOP"/>
    <property type="match status" value="1"/>
</dbReference>
<keyword evidence="8" id="KW-1185">Reference proteome</keyword>
<evidence type="ECO:0000256" key="1">
    <source>
        <dbReference type="ARBA" id="ARBA00022603"/>
    </source>
</evidence>
<accession>A0ABP7E633</accession>
<dbReference type="SUPFAM" id="SSF53335">
    <property type="entry name" value="S-adenosyl-L-methionine-dependent methyltransferases"/>
    <property type="match status" value="1"/>
</dbReference>
<feature type="domain" description="SAM-dependent MTase RsmB/NOP-type" evidence="6">
    <location>
        <begin position="113"/>
        <end position="389"/>
    </location>
</feature>
<dbReference type="Gene3D" id="3.40.50.150">
    <property type="entry name" value="Vaccinia Virus protein VP39"/>
    <property type="match status" value="1"/>
</dbReference>
<comment type="similarity">
    <text evidence="5">Belongs to the class I-like SAM-binding methyltransferase superfamily. RsmB/NOP family.</text>
</comment>
<evidence type="ECO:0000256" key="3">
    <source>
        <dbReference type="ARBA" id="ARBA00022691"/>
    </source>
</evidence>
<keyword evidence="3 5" id="KW-0949">S-adenosyl-L-methionine</keyword>
<dbReference type="RefSeq" id="WP_344693584.1">
    <property type="nucleotide sequence ID" value="NZ_BAABBF010000005.1"/>
</dbReference>
<evidence type="ECO:0000313" key="8">
    <source>
        <dbReference type="Proteomes" id="UP001500523"/>
    </source>
</evidence>
<keyword evidence="1 5" id="KW-0489">Methyltransferase</keyword>
<proteinExistence type="inferred from homology"/>
<dbReference type="EMBL" id="BAABBF010000005">
    <property type="protein sequence ID" value="GAA3714021.1"/>
    <property type="molecule type" value="Genomic_DNA"/>
</dbReference>
<name>A0ABP7E633_9SPHN</name>
<dbReference type="Pfam" id="PF01189">
    <property type="entry name" value="Methyltr_RsmB-F"/>
    <property type="match status" value="1"/>
</dbReference>
<evidence type="ECO:0000256" key="4">
    <source>
        <dbReference type="ARBA" id="ARBA00022884"/>
    </source>
</evidence>
<dbReference type="Proteomes" id="UP001500523">
    <property type="component" value="Unassembled WGS sequence"/>
</dbReference>
<dbReference type="InterPro" id="IPR023267">
    <property type="entry name" value="RCMT"/>
</dbReference>
<comment type="caution">
    <text evidence="5">Lacks conserved residue(s) required for the propagation of feature annotation.</text>
</comment>
<feature type="binding site" evidence="5">
    <location>
        <position position="257"/>
    </location>
    <ligand>
        <name>S-adenosyl-L-methionine</name>
        <dbReference type="ChEBI" id="CHEBI:59789"/>
    </ligand>
</feature>
<feature type="active site" description="Nucleophile" evidence="5">
    <location>
        <position position="331"/>
    </location>
</feature>
<evidence type="ECO:0000256" key="5">
    <source>
        <dbReference type="PROSITE-ProRule" id="PRU01023"/>
    </source>
</evidence>